<gene>
    <name evidence="6" type="ORF">HMPREF1316_2371</name>
</gene>
<keyword evidence="7" id="KW-1185">Reference proteome</keyword>
<reference evidence="6 7" key="1">
    <citation type="submission" date="2013-08" db="EMBL/GenBank/DDBJ databases">
        <authorList>
            <person name="Durkin A.S."/>
            <person name="Haft D.R."/>
            <person name="McCorrison J."/>
            <person name="Torralba M."/>
            <person name="Gillis M."/>
            <person name="Haft D.H."/>
            <person name="Methe B."/>
            <person name="Sutton G."/>
            <person name="Nelson K.E."/>
        </authorList>
    </citation>
    <scope>NUCLEOTIDE SEQUENCE [LARGE SCALE GENOMIC DNA]</scope>
    <source>
        <strain evidence="6 7">F0195</strain>
    </source>
</reference>
<protein>
    <submittedName>
        <fullName evidence="6">Phage prohead protease, HK97 family</fullName>
        <ecNumber evidence="6">3.4.-.-</ecNumber>
    </submittedName>
</protein>
<dbReference type="AlphaFoldDB" id="U2TNN1"/>
<evidence type="ECO:0000259" key="5">
    <source>
        <dbReference type="Pfam" id="PF04586"/>
    </source>
</evidence>
<dbReference type="NCBIfam" id="TIGR01543">
    <property type="entry name" value="proheadase_HK97"/>
    <property type="match status" value="1"/>
</dbReference>
<name>U2TNN1_9ACTN</name>
<dbReference type="GO" id="GO:0006508">
    <property type="term" value="P:proteolysis"/>
    <property type="evidence" value="ECO:0007669"/>
    <property type="project" value="UniProtKB-KW"/>
</dbReference>
<dbReference type="InterPro" id="IPR006433">
    <property type="entry name" value="Prohead_protease"/>
</dbReference>
<dbReference type="STRING" id="1125712.HMPREF1316_2371"/>
<dbReference type="RefSeq" id="WP_021726320.1">
    <property type="nucleotide sequence ID" value="NZ_AWEZ01000047.1"/>
</dbReference>
<dbReference type="Pfam" id="PF04586">
    <property type="entry name" value="Peptidase_S78"/>
    <property type="match status" value="1"/>
</dbReference>
<evidence type="ECO:0000313" key="7">
    <source>
        <dbReference type="Proteomes" id="UP000016638"/>
    </source>
</evidence>
<dbReference type="GO" id="GO:0008233">
    <property type="term" value="F:peptidase activity"/>
    <property type="evidence" value="ECO:0007669"/>
    <property type="project" value="UniProtKB-KW"/>
</dbReference>
<comment type="caution">
    <text evidence="6">The sequence shown here is derived from an EMBL/GenBank/DDBJ whole genome shotgun (WGS) entry which is preliminary data.</text>
</comment>
<keyword evidence="1" id="KW-1188">Viral release from host cell</keyword>
<evidence type="ECO:0000256" key="2">
    <source>
        <dbReference type="ARBA" id="ARBA00022670"/>
    </source>
</evidence>
<feature type="region of interest" description="Disordered" evidence="4">
    <location>
        <begin position="199"/>
        <end position="241"/>
    </location>
</feature>
<dbReference type="OrthoDB" id="8444243at2"/>
<dbReference type="Proteomes" id="UP000016638">
    <property type="component" value="Unassembled WGS sequence"/>
</dbReference>
<dbReference type="eggNOG" id="COG3740">
    <property type="taxonomic scope" value="Bacteria"/>
</dbReference>
<evidence type="ECO:0000313" key="6">
    <source>
        <dbReference type="EMBL" id="ERL08045.1"/>
    </source>
</evidence>
<organism evidence="6 7">
    <name type="scientific">Olsenella profusa F0195</name>
    <dbReference type="NCBI Taxonomy" id="1125712"/>
    <lineage>
        <taxon>Bacteria</taxon>
        <taxon>Bacillati</taxon>
        <taxon>Actinomycetota</taxon>
        <taxon>Coriobacteriia</taxon>
        <taxon>Coriobacteriales</taxon>
        <taxon>Atopobiaceae</taxon>
        <taxon>Olsenella</taxon>
    </lineage>
</organism>
<proteinExistence type="predicted"/>
<dbReference type="EC" id="3.4.-.-" evidence="6"/>
<keyword evidence="2 6" id="KW-0645">Protease</keyword>
<sequence>MHMFKDFRVSVKDAGEDADEYTFEGYASTFGGDPDCYGDVVAKGAFADTLKAYEDEGRRIPLLFAHEMHDPDYNLGYVDAAEDDTGLKVTGHIFADAPNGETVHKMLQRGQVCSMSFAYDVVEDGQIELEDGRKAHVLRKVDLYECSIVTVPANPAAQITDVKGGGAPAKECRRNSKADEDELASVRDLLSEALDAINDLIGDGVDPEPDDGDGDKGGGEGKPKANGGKPEEPKGDAKALEEVAARYERFIDRD</sequence>
<keyword evidence="3 6" id="KW-0378">Hydrolase</keyword>
<evidence type="ECO:0000256" key="3">
    <source>
        <dbReference type="ARBA" id="ARBA00022801"/>
    </source>
</evidence>
<feature type="compositionally biased region" description="Basic and acidic residues" evidence="4">
    <location>
        <begin position="214"/>
        <end position="241"/>
    </location>
</feature>
<feature type="domain" description="Prohead serine protease" evidence="5">
    <location>
        <begin position="16"/>
        <end position="160"/>
    </location>
</feature>
<accession>U2TNN1</accession>
<dbReference type="InterPro" id="IPR054613">
    <property type="entry name" value="Peptidase_S78_dom"/>
</dbReference>
<dbReference type="PATRIC" id="fig|1125712.3.peg.1430"/>
<dbReference type="EMBL" id="AWEZ01000047">
    <property type="protein sequence ID" value="ERL08045.1"/>
    <property type="molecule type" value="Genomic_DNA"/>
</dbReference>
<evidence type="ECO:0000256" key="1">
    <source>
        <dbReference type="ARBA" id="ARBA00022612"/>
    </source>
</evidence>
<evidence type="ECO:0000256" key="4">
    <source>
        <dbReference type="SAM" id="MobiDB-lite"/>
    </source>
</evidence>